<evidence type="ECO:0000313" key="1">
    <source>
        <dbReference type="EMBL" id="CEI70951.1"/>
    </source>
</evidence>
<organism evidence="1 2">
    <name type="scientific">Fusarium venenatum</name>
    <dbReference type="NCBI Taxonomy" id="56646"/>
    <lineage>
        <taxon>Eukaryota</taxon>
        <taxon>Fungi</taxon>
        <taxon>Dikarya</taxon>
        <taxon>Ascomycota</taxon>
        <taxon>Pezizomycotina</taxon>
        <taxon>Sordariomycetes</taxon>
        <taxon>Hypocreomycetidae</taxon>
        <taxon>Hypocreales</taxon>
        <taxon>Nectriaceae</taxon>
        <taxon>Fusarium</taxon>
    </lineage>
</organism>
<dbReference type="Proteomes" id="UP000245910">
    <property type="component" value="Chromosome III"/>
</dbReference>
<proteinExistence type="predicted"/>
<sequence length="229" mass="25030">MPKSYFATSSRDCSPDGPIALGSILVDPRDPEAPLSDRPIPIDTETVQSHDQYDVQINLANIDRASAGLFAKIFHSTGLVLSGSSSTRVQSSASIQRLQTLSFEPSDDYMKKSLSVPKVQQYLARYHMRKRVFVITGVKVAFGAKVMDTESHHGNVDASVGLDGDAIGIENDSTQHEEAIFMSIDDEDVTGEDLEYDSISVPEYGVIVDKQGEDTKTGQEESCELIIIK</sequence>
<evidence type="ECO:0000313" key="2">
    <source>
        <dbReference type="Proteomes" id="UP000245910"/>
    </source>
</evidence>
<accession>A0A2L2TVZ9</accession>
<dbReference type="EMBL" id="LN649231">
    <property type="protein sequence ID" value="CEI70951.1"/>
    <property type="molecule type" value="Genomic_DNA"/>
</dbReference>
<reference evidence="2" key="1">
    <citation type="submission" date="2014-10" db="EMBL/GenBank/DDBJ databases">
        <authorList>
            <person name="King R."/>
        </authorList>
    </citation>
    <scope>NUCLEOTIDE SEQUENCE [LARGE SCALE GENOMIC DNA]</scope>
    <source>
        <strain evidence="2">A3/5</strain>
    </source>
</reference>
<protein>
    <submittedName>
        <fullName evidence="1">Uncharacterized protein</fullName>
    </submittedName>
</protein>
<dbReference type="AlphaFoldDB" id="A0A2L2TVZ9"/>
<name>A0A2L2TVZ9_9HYPO</name>
<keyword evidence="2" id="KW-1185">Reference proteome</keyword>